<feature type="region of interest" description="Disordered" evidence="1">
    <location>
        <begin position="250"/>
        <end position="297"/>
    </location>
</feature>
<dbReference type="GO" id="GO:0031624">
    <property type="term" value="F:ubiquitin conjugating enzyme binding"/>
    <property type="evidence" value="ECO:0007669"/>
    <property type="project" value="TreeGrafter"/>
</dbReference>
<dbReference type="PANTHER" id="PTHR16461">
    <property type="entry name" value="TOLL-INTERACTING PROTEIN"/>
    <property type="match status" value="1"/>
</dbReference>
<dbReference type="Proteomes" id="UP000092321">
    <property type="component" value="Unassembled WGS sequence"/>
</dbReference>
<feature type="domain" description="CUE" evidence="2">
    <location>
        <begin position="173"/>
        <end position="216"/>
    </location>
</feature>
<dbReference type="InterPro" id="IPR003892">
    <property type="entry name" value="CUE"/>
</dbReference>
<feature type="compositionally biased region" description="Acidic residues" evidence="1">
    <location>
        <begin position="11"/>
        <end position="21"/>
    </location>
</feature>
<feature type="compositionally biased region" description="Acidic residues" evidence="1">
    <location>
        <begin position="45"/>
        <end position="77"/>
    </location>
</feature>
<feature type="compositionally biased region" description="Basic and acidic residues" evidence="1">
    <location>
        <begin position="83"/>
        <end position="108"/>
    </location>
</feature>
<sequence length="468" mass="53609">MSKNNRKSSEIDDDLDLDDEVAVTTPKKDIDSDEEINIDKHEKEKEEEEKEEEEEEKKEEEEEEKEEEEEEKEEEKEDSNVEIVEKADPKEQEKAELVTDKPISKETVGEDLEDIPLHEETPKQTNDQENIPMPPPRPVRPTKTSPPSQPPRPKSKSGTPSNFSQKAPVPNGENNHLTAQLKDAFPEIPTKVLTAITIASQNNIESCYDACLYYMDPVEFKPTFHPDNFAPKPRTMTNEEQLKQDEILARNLDRKYNSHPAPPPRSRTLRERDARVKHGDIKRGQLPNEYDSDDESEETPMQYFIDKDLPAITQNVSKTFKETSNKVGSWFKSLQSENSNERPFNNKNSSNNKKEVENFKNQLNNSYQYDEWGNPIFEQSKSYKIVEKSPSNDNKVVPQRSPGKTPSRESANKPYINTPSNTVEKSQQHRSVSGNGNKRLVFVEPGEAKETPTLNPRSSVDDDLNLSD</sequence>
<dbReference type="OrthoDB" id="9942608at2759"/>
<evidence type="ECO:0000313" key="4">
    <source>
        <dbReference type="Proteomes" id="UP000092321"/>
    </source>
</evidence>
<feature type="compositionally biased region" description="Polar residues" evidence="1">
    <location>
        <begin position="334"/>
        <end position="343"/>
    </location>
</feature>
<dbReference type="SUPFAM" id="SSF46934">
    <property type="entry name" value="UBA-like"/>
    <property type="match status" value="1"/>
</dbReference>
<feature type="region of interest" description="Disordered" evidence="1">
    <location>
        <begin position="1"/>
        <end position="176"/>
    </location>
</feature>
<comment type="caution">
    <text evidence="3">The sequence shown here is derived from an EMBL/GenBank/DDBJ whole genome shotgun (WGS) entry which is preliminary data.</text>
</comment>
<evidence type="ECO:0000259" key="2">
    <source>
        <dbReference type="PROSITE" id="PS51140"/>
    </source>
</evidence>
<protein>
    <recommendedName>
        <fullName evidence="2">CUE domain-containing protein</fullName>
    </recommendedName>
</protein>
<accession>A0A1B7TD59</accession>
<feature type="region of interest" description="Disordered" evidence="1">
    <location>
        <begin position="388"/>
        <end position="468"/>
    </location>
</feature>
<dbReference type="AlphaFoldDB" id="A0A1B7TD59"/>
<proteinExistence type="predicted"/>
<feature type="compositionally biased region" description="Basic and acidic residues" evidence="1">
    <location>
        <begin position="268"/>
        <end position="283"/>
    </location>
</feature>
<feature type="region of interest" description="Disordered" evidence="1">
    <location>
        <begin position="334"/>
        <end position="353"/>
    </location>
</feature>
<dbReference type="InterPro" id="IPR009060">
    <property type="entry name" value="UBA-like_sf"/>
</dbReference>
<reference evidence="4" key="1">
    <citation type="journal article" date="2016" name="Proc. Natl. Acad. Sci. U.S.A.">
        <title>Comparative genomics of biotechnologically important yeasts.</title>
        <authorList>
            <person name="Riley R."/>
            <person name="Haridas S."/>
            <person name="Wolfe K.H."/>
            <person name="Lopes M.R."/>
            <person name="Hittinger C.T."/>
            <person name="Goeker M."/>
            <person name="Salamov A.A."/>
            <person name="Wisecaver J.H."/>
            <person name="Long T.M."/>
            <person name="Calvey C.H."/>
            <person name="Aerts A.L."/>
            <person name="Barry K.W."/>
            <person name="Choi C."/>
            <person name="Clum A."/>
            <person name="Coughlan A.Y."/>
            <person name="Deshpande S."/>
            <person name="Douglass A.P."/>
            <person name="Hanson S.J."/>
            <person name="Klenk H.-P."/>
            <person name="LaButti K.M."/>
            <person name="Lapidus A."/>
            <person name="Lindquist E.A."/>
            <person name="Lipzen A.M."/>
            <person name="Meier-Kolthoff J.P."/>
            <person name="Ohm R.A."/>
            <person name="Otillar R.P."/>
            <person name="Pangilinan J.L."/>
            <person name="Peng Y."/>
            <person name="Rokas A."/>
            <person name="Rosa C.A."/>
            <person name="Scheuner C."/>
            <person name="Sibirny A.A."/>
            <person name="Slot J.C."/>
            <person name="Stielow J.B."/>
            <person name="Sun H."/>
            <person name="Kurtzman C.P."/>
            <person name="Blackwell M."/>
            <person name="Grigoriev I.V."/>
            <person name="Jeffries T.W."/>
        </authorList>
    </citation>
    <scope>NUCLEOTIDE SEQUENCE [LARGE SCALE GENOMIC DNA]</scope>
    <source>
        <strain evidence="4">NRRL Y-1626</strain>
    </source>
</reference>
<feature type="compositionally biased region" description="Polar residues" evidence="1">
    <location>
        <begin position="415"/>
        <end position="436"/>
    </location>
</feature>
<dbReference type="GO" id="GO:0005737">
    <property type="term" value="C:cytoplasm"/>
    <property type="evidence" value="ECO:0007669"/>
    <property type="project" value="TreeGrafter"/>
</dbReference>
<evidence type="ECO:0000256" key="1">
    <source>
        <dbReference type="SAM" id="MobiDB-lite"/>
    </source>
</evidence>
<keyword evidence="4" id="KW-1185">Reference proteome</keyword>
<dbReference type="GO" id="GO:0043130">
    <property type="term" value="F:ubiquitin binding"/>
    <property type="evidence" value="ECO:0007669"/>
    <property type="project" value="InterPro"/>
</dbReference>
<evidence type="ECO:0000313" key="3">
    <source>
        <dbReference type="EMBL" id="OBA26648.1"/>
    </source>
</evidence>
<organism evidence="3 4">
    <name type="scientific">Hanseniaspora valbyensis NRRL Y-1626</name>
    <dbReference type="NCBI Taxonomy" id="766949"/>
    <lineage>
        <taxon>Eukaryota</taxon>
        <taxon>Fungi</taxon>
        <taxon>Dikarya</taxon>
        <taxon>Ascomycota</taxon>
        <taxon>Saccharomycotina</taxon>
        <taxon>Saccharomycetes</taxon>
        <taxon>Saccharomycodales</taxon>
        <taxon>Saccharomycodaceae</taxon>
        <taxon>Hanseniaspora</taxon>
    </lineage>
</organism>
<dbReference type="GO" id="GO:0006511">
    <property type="term" value="P:ubiquitin-dependent protein catabolic process"/>
    <property type="evidence" value="ECO:0007669"/>
    <property type="project" value="TreeGrafter"/>
</dbReference>
<dbReference type="SMART" id="SM00546">
    <property type="entry name" value="CUE"/>
    <property type="match status" value="1"/>
</dbReference>
<dbReference type="Pfam" id="PF02845">
    <property type="entry name" value="CUE"/>
    <property type="match status" value="1"/>
</dbReference>
<dbReference type="PANTHER" id="PTHR16461:SF5">
    <property type="entry name" value="TOLL-INTERACTING PROTEIN"/>
    <property type="match status" value="1"/>
</dbReference>
<name>A0A1B7TD59_9ASCO</name>
<gene>
    <name evidence="3" type="ORF">HANVADRAFT_56298</name>
</gene>
<dbReference type="PROSITE" id="PS51140">
    <property type="entry name" value="CUE"/>
    <property type="match status" value="1"/>
</dbReference>
<dbReference type="EMBL" id="LXPE01000015">
    <property type="protein sequence ID" value="OBA26648.1"/>
    <property type="molecule type" value="Genomic_DNA"/>
</dbReference>